<feature type="compositionally biased region" description="Polar residues" evidence="1">
    <location>
        <begin position="99"/>
        <end position="118"/>
    </location>
</feature>
<comment type="caution">
    <text evidence="2">The sequence shown here is derived from an EMBL/GenBank/DDBJ whole genome shotgun (WGS) entry which is preliminary data.</text>
</comment>
<accession>A0A9Q3J432</accession>
<proteinExistence type="predicted"/>
<feature type="region of interest" description="Disordered" evidence="1">
    <location>
        <begin position="1"/>
        <end position="118"/>
    </location>
</feature>
<protein>
    <submittedName>
        <fullName evidence="2">Uncharacterized protein</fullName>
    </submittedName>
</protein>
<sequence length="230" mass="26219">MPKPLAGGHELLHTHQELSGSGEDHRTLRRLEPPVLQRKGQKDKDLVEEPKSFIHRPEERAENDSRFGDRGPSGVYQLQNSSRSVQIQAQRTSEEAETSQEPSEQGQRQSQLAQTLPTRVQGPQIGAFSCGQCIQHAQDFDGIHSQRAGKDGQNFFKEVIDQIHFVQYNIVVALGKFNAKMNKRISDISELKRNYKRYTEWYQLANARIDSIVNKCNRIESTCKAQCDEM</sequence>
<evidence type="ECO:0000313" key="3">
    <source>
        <dbReference type="Proteomes" id="UP000765509"/>
    </source>
</evidence>
<gene>
    <name evidence="2" type="ORF">O181_094784</name>
</gene>
<organism evidence="2 3">
    <name type="scientific">Austropuccinia psidii MF-1</name>
    <dbReference type="NCBI Taxonomy" id="1389203"/>
    <lineage>
        <taxon>Eukaryota</taxon>
        <taxon>Fungi</taxon>
        <taxon>Dikarya</taxon>
        <taxon>Basidiomycota</taxon>
        <taxon>Pucciniomycotina</taxon>
        <taxon>Pucciniomycetes</taxon>
        <taxon>Pucciniales</taxon>
        <taxon>Sphaerophragmiaceae</taxon>
        <taxon>Austropuccinia</taxon>
    </lineage>
</organism>
<dbReference type="AlphaFoldDB" id="A0A9Q3J432"/>
<feature type="compositionally biased region" description="Basic and acidic residues" evidence="1">
    <location>
        <begin position="40"/>
        <end position="69"/>
    </location>
</feature>
<feature type="compositionally biased region" description="Basic and acidic residues" evidence="1">
    <location>
        <begin position="10"/>
        <end position="32"/>
    </location>
</feature>
<reference evidence="2" key="1">
    <citation type="submission" date="2021-03" db="EMBL/GenBank/DDBJ databases">
        <title>Draft genome sequence of rust myrtle Austropuccinia psidii MF-1, a brazilian biotype.</title>
        <authorList>
            <person name="Quecine M.C."/>
            <person name="Pachon D.M.R."/>
            <person name="Bonatelli M.L."/>
            <person name="Correr F.H."/>
            <person name="Franceschini L.M."/>
            <person name="Leite T.F."/>
            <person name="Margarido G.R.A."/>
            <person name="Almeida C.A."/>
            <person name="Ferrarezi J.A."/>
            <person name="Labate C.A."/>
        </authorList>
    </citation>
    <scope>NUCLEOTIDE SEQUENCE</scope>
    <source>
        <strain evidence="2">MF-1</strain>
    </source>
</reference>
<feature type="compositionally biased region" description="Polar residues" evidence="1">
    <location>
        <begin position="76"/>
        <end position="91"/>
    </location>
</feature>
<evidence type="ECO:0000313" key="2">
    <source>
        <dbReference type="EMBL" id="MBW0555069.1"/>
    </source>
</evidence>
<evidence type="ECO:0000256" key="1">
    <source>
        <dbReference type="SAM" id="MobiDB-lite"/>
    </source>
</evidence>
<name>A0A9Q3J432_9BASI</name>
<keyword evidence="3" id="KW-1185">Reference proteome</keyword>
<dbReference type="EMBL" id="AVOT02061938">
    <property type="protein sequence ID" value="MBW0555069.1"/>
    <property type="molecule type" value="Genomic_DNA"/>
</dbReference>
<dbReference type="Proteomes" id="UP000765509">
    <property type="component" value="Unassembled WGS sequence"/>
</dbReference>